<feature type="domain" description="EF-hand" evidence="1">
    <location>
        <begin position="102"/>
        <end position="137"/>
    </location>
</feature>
<organism evidence="2 3">
    <name type="scientific">Bemisia tabaci</name>
    <name type="common">Sweetpotato whitefly</name>
    <name type="synonym">Aleurodes tabaci</name>
    <dbReference type="NCBI Taxonomy" id="7038"/>
    <lineage>
        <taxon>Eukaryota</taxon>
        <taxon>Metazoa</taxon>
        <taxon>Ecdysozoa</taxon>
        <taxon>Arthropoda</taxon>
        <taxon>Hexapoda</taxon>
        <taxon>Insecta</taxon>
        <taxon>Pterygota</taxon>
        <taxon>Neoptera</taxon>
        <taxon>Paraneoptera</taxon>
        <taxon>Hemiptera</taxon>
        <taxon>Sternorrhyncha</taxon>
        <taxon>Aleyrodoidea</taxon>
        <taxon>Aleyrodidae</taxon>
        <taxon>Aleyrodinae</taxon>
        <taxon>Bemisia</taxon>
    </lineage>
</organism>
<dbReference type="GO" id="GO:0005509">
    <property type="term" value="F:calcium ion binding"/>
    <property type="evidence" value="ECO:0007669"/>
    <property type="project" value="InterPro"/>
</dbReference>
<dbReference type="InterPro" id="IPR002048">
    <property type="entry name" value="EF_hand_dom"/>
</dbReference>
<name>A0A9P0C721_BEMTA</name>
<dbReference type="FunFam" id="1.10.238.10:FF:000001">
    <property type="entry name" value="Calmodulin 1"/>
    <property type="match status" value="1"/>
</dbReference>
<gene>
    <name evidence="2" type="ORF">BEMITA_LOCUS1600</name>
</gene>
<feature type="domain" description="EF-hand" evidence="1">
    <location>
        <begin position="24"/>
        <end position="59"/>
    </location>
</feature>
<dbReference type="EMBL" id="OU963862">
    <property type="protein sequence ID" value="CAH0754381.1"/>
    <property type="molecule type" value="Genomic_DNA"/>
</dbReference>
<evidence type="ECO:0000313" key="3">
    <source>
        <dbReference type="Proteomes" id="UP001152759"/>
    </source>
</evidence>
<dbReference type="InterPro" id="IPR011992">
    <property type="entry name" value="EF-hand-dom_pair"/>
</dbReference>
<dbReference type="PANTHER" id="PTHR46763:SF1">
    <property type="entry name" value="DYNEIN REGULATORY COMPLEX PROTEIN 8"/>
    <property type="match status" value="1"/>
</dbReference>
<dbReference type="Pfam" id="PF13499">
    <property type="entry name" value="EF-hand_7"/>
    <property type="match status" value="1"/>
</dbReference>
<dbReference type="AlphaFoldDB" id="A0A9P0C721"/>
<keyword evidence="3" id="KW-1185">Reference proteome</keyword>
<dbReference type="Gene3D" id="1.10.238.10">
    <property type="entry name" value="EF-hand"/>
    <property type="match status" value="2"/>
</dbReference>
<evidence type="ECO:0000313" key="2">
    <source>
        <dbReference type="EMBL" id="CAH0754381.1"/>
    </source>
</evidence>
<dbReference type="PROSITE" id="PS50222">
    <property type="entry name" value="EF_HAND_2"/>
    <property type="match status" value="2"/>
</dbReference>
<dbReference type="SMART" id="SM00054">
    <property type="entry name" value="EFh"/>
    <property type="match status" value="2"/>
</dbReference>
<dbReference type="SUPFAM" id="SSF47473">
    <property type="entry name" value="EF-hand"/>
    <property type="match status" value="1"/>
</dbReference>
<dbReference type="PANTHER" id="PTHR46763">
    <property type="entry name" value="DYNEIN REGULATORY COMPLEX PROTEIN 8"/>
    <property type="match status" value="1"/>
</dbReference>
<dbReference type="Proteomes" id="UP001152759">
    <property type="component" value="Chromosome 1"/>
</dbReference>
<evidence type="ECO:0000259" key="1">
    <source>
        <dbReference type="PROSITE" id="PS50222"/>
    </source>
</evidence>
<reference evidence="2" key="1">
    <citation type="submission" date="2021-12" db="EMBL/GenBank/DDBJ databases">
        <authorList>
            <person name="King R."/>
        </authorList>
    </citation>
    <scope>NUCLEOTIDE SEQUENCE</scope>
</reference>
<accession>A0A9P0C721</accession>
<proteinExistence type="predicted"/>
<protein>
    <recommendedName>
        <fullName evidence="1">EF-hand domain-containing protein</fullName>
    </recommendedName>
</protein>
<sequence>MSKMKGIDTKTTDKLDIDVCISNDFEKKIIEAFEVFDHGGNKTVDVREVGTIIRSLGCCPSEAEVQEVILSVEDTEIAGSVHLSTFLPVVSNLLAEYKFQPASPEELLKAFETLDKEKRGYLETEYLRKLMMEEGEPFIQEEVDEMMAATVDSESGMVQYEYYLNQIMVDER</sequence>